<dbReference type="AlphaFoldDB" id="A0A2D3PNI0"/>
<sequence length="60" mass="7230">MEDYRKEEFRKEYGYGNYQDKGLPKNKEMNLSPQPYKRKKTPTTVEINEYLEKLRKGVGL</sequence>
<dbReference type="Proteomes" id="UP000230781">
    <property type="component" value="Chromosome"/>
</dbReference>
<organism evidence="2 3">
    <name type="scientific">Fusobacterium pseudoperiodonticum</name>
    <dbReference type="NCBI Taxonomy" id="2663009"/>
    <lineage>
        <taxon>Bacteria</taxon>
        <taxon>Fusobacteriati</taxon>
        <taxon>Fusobacteriota</taxon>
        <taxon>Fusobacteriia</taxon>
        <taxon>Fusobacteriales</taxon>
        <taxon>Fusobacteriaceae</taxon>
        <taxon>Fusobacterium</taxon>
    </lineage>
</organism>
<reference evidence="2 3" key="1">
    <citation type="submission" date="2017-11" db="EMBL/GenBank/DDBJ databases">
        <title>Genome sequencing of Fusobacterium periodonticum KCOM 2555.</title>
        <authorList>
            <person name="Kook J.-K."/>
            <person name="Park S.-N."/>
            <person name="Lim Y.K."/>
        </authorList>
    </citation>
    <scope>NUCLEOTIDE SEQUENCE [LARGE SCALE GENOMIC DNA]</scope>
    <source>
        <strain evidence="2 3">KCOM 2555</strain>
    </source>
</reference>
<gene>
    <name evidence="2" type="ORF">CTM98_00225</name>
</gene>
<feature type="region of interest" description="Disordered" evidence="1">
    <location>
        <begin position="15"/>
        <end position="42"/>
    </location>
</feature>
<proteinExistence type="predicted"/>
<dbReference type="EMBL" id="CP024704">
    <property type="protein sequence ID" value="ATV69249.1"/>
    <property type="molecule type" value="Genomic_DNA"/>
</dbReference>
<evidence type="ECO:0000313" key="3">
    <source>
        <dbReference type="Proteomes" id="UP000230781"/>
    </source>
</evidence>
<dbReference type="RefSeq" id="WP_008794863.1">
    <property type="nucleotide sequence ID" value="NZ_CAUUPV010000106.1"/>
</dbReference>
<evidence type="ECO:0000256" key="1">
    <source>
        <dbReference type="SAM" id="MobiDB-lite"/>
    </source>
</evidence>
<accession>A0A2D3PNI0</accession>
<name>A0A2D3PNI0_9FUSO</name>
<evidence type="ECO:0000313" key="2">
    <source>
        <dbReference type="EMBL" id="ATV69249.1"/>
    </source>
</evidence>
<protein>
    <submittedName>
        <fullName evidence="2">Uncharacterized protein</fullName>
    </submittedName>
</protein>